<comment type="function">
    <text evidence="1 17 18">Cell wall formation. Catalyzes the addition of glutamate to the nucleotide precursor UDP-N-acetylmuramoyl-L-alanine (UMA).</text>
</comment>
<evidence type="ECO:0000256" key="4">
    <source>
        <dbReference type="ARBA" id="ARBA00010416"/>
    </source>
</evidence>
<dbReference type="Pfam" id="PF08245">
    <property type="entry name" value="Mur_ligase_M"/>
    <property type="match status" value="1"/>
</dbReference>
<dbReference type="GO" id="GO:0009252">
    <property type="term" value="P:peptidoglycan biosynthetic process"/>
    <property type="evidence" value="ECO:0007669"/>
    <property type="project" value="UniProtKB-UniRule"/>
</dbReference>
<proteinExistence type="inferred from homology"/>
<evidence type="ECO:0000256" key="5">
    <source>
        <dbReference type="ARBA" id="ARBA00012212"/>
    </source>
</evidence>
<dbReference type="SUPFAM" id="SSF51984">
    <property type="entry name" value="MurCD N-terminal domain"/>
    <property type="match status" value="1"/>
</dbReference>
<evidence type="ECO:0000256" key="9">
    <source>
        <dbReference type="ARBA" id="ARBA00022741"/>
    </source>
</evidence>
<dbReference type="Gene3D" id="3.40.50.720">
    <property type="entry name" value="NAD(P)-binding Rossmann-like Domain"/>
    <property type="match status" value="1"/>
</dbReference>
<keyword evidence="12 17" id="KW-0573">Peptidoglycan synthesis</keyword>
<comment type="similarity">
    <text evidence="4 17">Belongs to the MurCDEF family.</text>
</comment>
<evidence type="ECO:0000256" key="14">
    <source>
        <dbReference type="ARBA" id="ARBA00030398"/>
    </source>
</evidence>
<comment type="subcellular location">
    <subcellularLocation>
        <location evidence="2 17 18">Cytoplasm</location>
    </subcellularLocation>
</comment>
<dbReference type="AlphaFoldDB" id="A0A9X4H268"/>
<dbReference type="EC" id="6.3.2.9" evidence="5 17"/>
<protein>
    <recommendedName>
        <fullName evidence="6 17">UDP-N-acetylmuramoylalanine--D-glutamate ligase</fullName>
        <ecNumber evidence="5 17">6.3.2.9</ecNumber>
    </recommendedName>
    <alternativeName>
        <fullName evidence="15 17">D-glutamic acid-adding enzyme</fullName>
    </alternativeName>
    <alternativeName>
        <fullName evidence="14 17">UDP-N-acetylmuramoyl-L-alanyl-D-glutamate synthetase</fullName>
    </alternativeName>
</protein>
<evidence type="ECO:0000313" key="22">
    <source>
        <dbReference type="Proteomes" id="UP001154312"/>
    </source>
</evidence>
<organism evidence="21 22">
    <name type="scientific">Pelotomaculum isophthalicicum JI</name>
    <dbReference type="NCBI Taxonomy" id="947010"/>
    <lineage>
        <taxon>Bacteria</taxon>
        <taxon>Bacillati</taxon>
        <taxon>Bacillota</taxon>
        <taxon>Clostridia</taxon>
        <taxon>Eubacteriales</taxon>
        <taxon>Desulfotomaculaceae</taxon>
        <taxon>Pelotomaculum</taxon>
    </lineage>
</organism>
<dbReference type="HAMAP" id="MF_00639">
    <property type="entry name" value="MurD"/>
    <property type="match status" value="1"/>
</dbReference>
<evidence type="ECO:0000256" key="3">
    <source>
        <dbReference type="ARBA" id="ARBA00004752"/>
    </source>
</evidence>
<name>A0A9X4H268_9FIRM</name>
<keyword evidence="13 17" id="KW-0961">Cell wall biogenesis/degradation</keyword>
<keyword evidence="7 17" id="KW-0963">Cytoplasm</keyword>
<keyword evidence="9 17" id="KW-0547">Nucleotide-binding</keyword>
<dbReference type="GO" id="GO:0008360">
    <property type="term" value="P:regulation of cell shape"/>
    <property type="evidence" value="ECO:0007669"/>
    <property type="project" value="UniProtKB-KW"/>
</dbReference>
<dbReference type="GO" id="GO:0005524">
    <property type="term" value="F:ATP binding"/>
    <property type="evidence" value="ECO:0007669"/>
    <property type="project" value="UniProtKB-UniRule"/>
</dbReference>
<reference evidence="21" key="1">
    <citation type="submission" date="2022-02" db="EMBL/GenBank/DDBJ databases">
        <authorList>
            <person name="Leng L."/>
        </authorList>
    </citation>
    <scope>NUCLEOTIDE SEQUENCE</scope>
    <source>
        <strain evidence="21">JI</strain>
    </source>
</reference>
<feature type="domain" description="Mur ligase central" evidence="20">
    <location>
        <begin position="113"/>
        <end position="290"/>
    </location>
</feature>
<dbReference type="GO" id="GO:0008764">
    <property type="term" value="F:UDP-N-acetylmuramoylalanine-D-glutamate ligase activity"/>
    <property type="evidence" value="ECO:0007669"/>
    <property type="project" value="UniProtKB-UniRule"/>
</dbReference>
<comment type="pathway">
    <text evidence="3 17 18">Cell wall biogenesis; peptidoglycan biosynthesis.</text>
</comment>
<feature type="binding site" evidence="17">
    <location>
        <begin position="115"/>
        <end position="121"/>
    </location>
    <ligand>
        <name>ATP</name>
        <dbReference type="ChEBI" id="CHEBI:30616"/>
    </ligand>
</feature>
<dbReference type="InterPro" id="IPR036615">
    <property type="entry name" value="Mur_ligase_C_dom_sf"/>
</dbReference>
<evidence type="ECO:0000256" key="2">
    <source>
        <dbReference type="ARBA" id="ARBA00004496"/>
    </source>
</evidence>
<evidence type="ECO:0000256" key="1">
    <source>
        <dbReference type="ARBA" id="ARBA00002734"/>
    </source>
</evidence>
<comment type="caution">
    <text evidence="21">The sequence shown here is derived from an EMBL/GenBank/DDBJ whole genome shotgun (WGS) entry which is preliminary data.</text>
</comment>
<evidence type="ECO:0000313" key="21">
    <source>
        <dbReference type="EMBL" id="MDF9408640.1"/>
    </source>
</evidence>
<keyword evidence="17 18" id="KW-0131">Cell cycle</keyword>
<dbReference type="SUPFAM" id="SSF53623">
    <property type="entry name" value="MurD-like peptide ligases, catalytic domain"/>
    <property type="match status" value="1"/>
</dbReference>
<dbReference type="GO" id="GO:0051301">
    <property type="term" value="P:cell division"/>
    <property type="evidence" value="ECO:0007669"/>
    <property type="project" value="UniProtKB-KW"/>
</dbReference>
<evidence type="ECO:0000259" key="20">
    <source>
        <dbReference type="Pfam" id="PF08245"/>
    </source>
</evidence>
<keyword evidence="17 18" id="KW-0132">Cell division</keyword>
<dbReference type="InterPro" id="IPR005762">
    <property type="entry name" value="MurD"/>
</dbReference>
<dbReference type="InterPro" id="IPR036565">
    <property type="entry name" value="Mur-like_cat_sf"/>
</dbReference>
<evidence type="ECO:0000256" key="10">
    <source>
        <dbReference type="ARBA" id="ARBA00022840"/>
    </source>
</evidence>
<evidence type="ECO:0000259" key="19">
    <source>
        <dbReference type="Pfam" id="PF02875"/>
    </source>
</evidence>
<evidence type="ECO:0000256" key="16">
    <source>
        <dbReference type="ARBA" id="ARBA00047632"/>
    </source>
</evidence>
<evidence type="ECO:0000256" key="17">
    <source>
        <dbReference type="HAMAP-Rule" id="MF_00639"/>
    </source>
</evidence>
<accession>A0A9X4H268</accession>
<evidence type="ECO:0000256" key="12">
    <source>
        <dbReference type="ARBA" id="ARBA00022984"/>
    </source>
</evidence>
<keyword evidence="22" id="KW-1185">Reference proteome</keyword>
<keyword evidence="10 17" id="KW-0067">ATP-binding</keyword>
<sequence length="456" mass="48638">MELKSKKVLVVGAGKSGLAVAHFIVKKGAVAVLADANNPAYPDDQLAELVAEGVELSLGGYPDVKKGSFDLVVMSPGVPLTVEPARAALDNGIPVTGELELAYHFTESPIVAITGTNGKTTTTALIGAIFQDAGISTLVGGNIGLPLVAEVEKYCSNDVIVAEVSSFQLETASSFKPKVGVILNITPDHLDRHGNMDNYIAAKSRIYANQEPGDYIVLNYDDPLTAELGAKSRGETIYFSRRKELENGVFVVEGKIVVKLGGKAEVICGIDDLSIPGAHNLENALAAVAATKVMGINNRSLAATLKNFKGVAHRLEFVAEINGVRYINDSKGTNPDASIKALEAYDEPIVLIAGGKNKGSDFSELAEKIKEKVRVLVVLGQSAELIAEAARARRFENILAAANFKEAVMLASQAARPGNIVLLSPACASWDMFKNFEERGELFRDIVLNIKSYREN</sequence>
<comment type="catalytic activity">
    <reaction evidence="16 17 18">
        <text>UDP-N-acetyl-alpha-D-muramoyl-L-alanine + D-glutamate + ATP = UDP-N-acetyl-alpha-D-muramoyl-L-alanyl-D-glutamate + ADP + phosphate + H(+)</text>
        <dbReference type="Rhea" id="RHEA:16429"/>
        <dbReference type="ChEBI" id="CHEBI:15378"/>
        <dbReference type="ChEBI" id="CHEBI:29986"/>
        <dbReference type="ChEBI" id="CHEBI:30616"/>
        <dbReference type="ChEBI" id="CHEBI:43474"/>
        <dbReference type="ChEBI" id="CHEBI:83898"/>
        <dbReference type="ChEBI" id="CHEBI:83900"/>
        <dbReference type="ChEBI" id="CHEBI:456216"/>
        <dbReference type="EC" id="6.3.2.9"/>
    </reaction>
</comment>
<dbReference type="Proteomes" id="UP001154312">
    <property type="component" value="Unassembled WGS sequence"/>
</dbReference>
<evidence type="ECO:0000256" key="18">
    <source>
        <dbReference type="RuleBase" id="RU003664"/>
    </source>
</evidence>
<dbReference type="InterPro" id="IPR004101">
    <property type="entry name" value="Mur_ligase_C"/>
</dbReference>
<gene>
    <name evidence="17 21" type="primary">murD</name>
    <name evidence="21" type="ORF">L7E55_09770</name>
</gene>
<dbReference type="GO" id="GO:0071555">
    <property type="term" value="P:cell wall organization"/>
    <property type="evidence" value="ECO:0007669"/>
    <property type="project" value="UniProtKB-KW"/>
</dbReference>
<keyword evidence="11 17" id="KW-0133">Cell shape</keyword>
<evidence type="ECO:0000256" key="8">
    <source>
        <dbReference type="ARBA" id="ARBA00022598"/>
    </source>
</evidence>
<evidence type="ECO:0000256" key="7">
    <source>
        <dbReference type="ARBA" id="ARBA00022490"/>
    </source>
</evidence>
<dbReference type="PANTHER" id="PTHR43692:SF1">
    <property type="entry name" value="UDP-N-ACETYLMURAMOYLALANINE--D-GLUTAMATE LIGASE"/>
    <property type="match status" value="1"/>
</dbReference>
<evidence type="ECO:0000256" key="6">
    <source>
        <dbReference type="ARBA" id="ARBA00015655"/>
    </source>
</evidence>
<dbReference type="InterPro" id="IPR013221">
    <property type="entry name" value="Mur_ligase_cen"/>
</dbReference>
<dbReference type="Gene3D" id="3.90.190.20">
    <property type="entry name" value="Mur ligase, C-terminal domain"/>
    <property type="match status" value="1"/>
</dbReference>
<evidence type="ECO:0000256" key="13">
    <source>
        <dbReference type="ARBA" id="ARBA00023316"/>
    </source>
</evidence>
<dbReference type="GO" id="GO:0005737">
    <property type="term" value="C:cytoplasm"/>
    <property type="evidence" value="ECO:0007669"/>
    <property type="project" value="UniProtKB-SubCell"/>
</dbReference>
<dbReference type="EMBL" id="JAKOAV010000016">
    <property type="protein sequence ID" value="MDF9408640.1"/>
    <property type="molecule type" value="Genomic_DNA"/>
</dbReference>
<dbReference type="NCBIfam" id="TIGR01087">
    <property type="entry name" value="murD"/>
    <property type="match status" value="1"/>
</dbReference>
<evidence type="ECO:0000256" key="15">
    <source>
        <dbReference type="ARBA" id="ARBA00032324"/>
    </source>
</evidence>
<dbReference type="SUPFAM" id="SSF53244">
    <property type="entry name" value="MurD-like peptide ligases, peptide-binding domain"/>
    <property type="match status" value="1"/>
</dbReference>
<dbReference type="Pfam" id="PF02875">
    <property type="entry name" value="Mur_ligase_C"/>
    <property type="match status" value="1"/>
</dbReference>
<feature type="domain" description="Mur ligase C-terminal" evidence="19">
    <location>
        <begin position="313"/>
        <end position="427"/>
    </location>
</feature>
<keyword evidence="8 17" id="KW-0436">Ligase</keyword>
<dbReference type="PANTHER" id="PTHR43692">
    <property type="entry name" value="UDP-N-ACETYLMURAMOYLALANINE--D-GLUTAMATE LIGASE"/>
    <property type="match status" value="1"/>
</dbReference>
<dbReference type="Pfam" id="PF21799">
    <property type="entry name" value="MurD-like_N"/>
    <property type="match status" value="1"/>
</dbReference>
<dbReference type="RefSeq" id="WP_277443979.1">
    <property type="nucleotide sequence ID" value="NZ_JAKOAV010000016.1"/>
</dbReference>
<evidence type="ECO:0000256" key="11">
    <source>
        <dbReference type="ARBA" id="ARBA00022960"/>
    </source>
</evidence>
<dbReference type="Gene3D" id="3.40.1190.10">
    <property type="entry name" value="Mur-like, catalytic domain"/>
    <property type="match status" value="1"/>
</dbReference>